<evidence type="ECO:0000313" key="2">
    <source>
        <dbReference type="Proteomes" id="UP001060215"/>
    </source>
</evidence>
<keyword evidence="2" id="KW-1185">Reference proteome</keyword>
<comment type="caution">
    <text evidence="1">The sequence shown here is derived from an EMBL/GenBank/DDBJ whole genome shotgun (WGS) entry which is preliminary data.</text>
</comment>
<organism evidence="1 2">
    <name type="scientific">Camellia lanceoleosa</name>
    <dbReference type="NCBI Taxonomy" id="1840588"/>
    <lineage>
        <taxon>Eukaryota</taxon>
        <taxon>Viridiplantae</taxon>
        <taxon>Streptophyta</taxon>
        <taxon>Embryophyta</taxon>
        <taxon>Tracheophyta</taxon>
        <taxon>Spermatophyta</taxon>
        <taxon>Magnoliopsida</taxon>
        <taxon>eudicotyledons</taxon>
        <taxon>Gunneridae</taxon>
        <taxon>Pentapetalae</taxon>
        <taxon>asterids</taxon>
        <taxon>Ericales</taxon>
        <taxon>Theaceae</taxon>
        <taxon>Camellia</taxon>
    </lineage>
</organism>
<accession>A0ACC0F643</accession>
<sequence>MAGRRVYGSLKSPATLKVLVNLFEHDLDFEFVSVDLDNGEHKNKHFLSMNPFGQVPVYEDRGIKQFESRAIIRCMAHEYGKKGEELIYWDAKKQAVVANWIDVEDHHFEPPALKLISELLVKPKKSFTPDEGIVAEAEAEAELAKVLDVYEARLEKSKYLASEKYTIVDLLHLPNLQSLMGTPAKKLIESRPRVSSWCSDILARPAWAKVLDMQKKAQA</sequence>
<protein>
    <submittedName>
        <fullName evidence="1">Glutathione S-transferase PARB</fullName>
    </submittedName>
</protein>
<dbReference type="Proteomes" id="UP001060215">
    <property type="component" value="Chromosome 11"/>
</dbReference>
<reference evidence="1 2" key="1">
    <citation type="journal article" date="2022" name="Plant J.">
        <title>Chromosome-level genome of Camellia lanceoleosa provides a valuable resource for understanding genome evolution and self-incompatibility.</title>
        <authorList>
            <person name="Gong W."/>
            <person name="Xiao S."/>
            <person name="Wang L."/>
            <person name="Liao Z."/>
            <person name="Chang Y."/>
            <person name="Mo W."/>
            <person name="Hu G."/>
            <person name="Li W."/>
            <person name="Zhao G."/>
            <person name="Zhu H."/>
            <person name="Hu X."/>
            <person name="Ji K."/>
            <person name="Xiang X."/>
            <person name="Song Q."/>
            <person name="Yuan D."/>
            <person name="Jin S."/>
            <person name="Zhang L."/>
        </authorList>
    </citation>
    <scope>NUCLEOTIDE SEQUENCE [LARGE SCALE GENOMIC DNA]</scope>
    <source>
        <strain evidence="1">SQ_2022a</strain>
    </source>
</reference>
<gene>
    <name evidence="1" type="ORF">LOK49_LG15G00247</name>
</gene>
<name>A0ACC0F643_9ERIC</name>
<proteinExistence type="predicted"/>
<evidence type="ECO:0000313" key="1">
    <source>
        <dbReference type="EMBL" id="KAI7983521.1"/>
    </source>
</evidence>
<dbReference type="EMBL" id="CM045768">
    <property type="protein sequence ID" value="KAI7983521.1"/>
    <property type="molecule type" value="Genomic_DNA"/>
</dbReference>